<proteinExistence type="predicted"/>
<dbReference type="Pfam" id="PF25422">
    <property type="entry name" value="DUF7892"/>
    <property type="match status" value="1"/>
</dbReference>
<dbReference type="InterPro" id="IPR057214">
    <property type="entry name" value="DUF7892"/>
</dbReference>
<dbReference type="AlphaFoldDB" id="A0A4U0WNC4"/>
<protein>
    <recommendedName>
        <fullName evidence="2">F-box domain-containing protein</fullName>
    </recommendedName>
</protein>
<accession>A0A4U0WNC4</accession>
<gene>
    <name evidence="3" type="ORF">B0A49_09979</name>
</gene>
<dbReference type="InterPro" id="IPR001810">
    <property type="entry name" value="F-box_dom"/>
</dbReference>
<comment type="caution">
    <text evidence="3">The sequence shown here is derived from an EMBL/GenBank/DDBJ whole genome shotgun (WGS) entry which is preliminary data.</text>
</comment>
<sequence length="893" mass="101598">MFVLLDAILRGPPEDKTPQSYTGAGAGRAQAKKPAIGTLAVAELQPPFVAQPPAIGLFNDQCNATPAAMADRTPPLVFPDTGVSLPAHAITPLPQLAGRKRKHGRPPTEEPKRQRARLAGRPTRLRKSTRVQVEIPMDIWREVFAVSDPKELFQARMLNRKFYEEFSYNNTWKRSRLNFYGTEMPPPPEGLKEWQYLDLVTGRGCMSAGCGKETRKPYWAFLRRWCEECFLEKIIKADAAKASMLQYPDLLDCIPSALVDSWYNYQCVNYDCDTLRYLNYGPKDIIYLKSDVTRIINEYDEFRSRQHEHLGARFSDKSEEQLHWVEQRTTKTSSRLQEIRAVEKWDTNRSREKVEANKNIKQRRRNFYTSKAKELVPPLEEAALRLIPAFYRFCNVPNEPTLRSWNNLLKKLEPHRAKAEAMVRAERLARAGLQLSPYVQYTKIRQLSNTIPEVELVLSLADESTKELDVHAEHGDLADFIICALRAIWCKYQNVSDDAKPTSPFDHNRKYSLSLLDVNTVMDEKILPALGLDKRKKGSGRFFLCPGCKRNDINRRFTVEELFEHIYEKHATAVGDFDIFRQGNSRGALEDQTLLYCAIPWSRNLPMLASHHKATGKWDPDDSSPYQHAPRASDLDDVNISLFAGRSVSRDPIVGSDRFVDDVLHAASLLRDTPLKSQHRSQLALWYALDRCKLRLNGKQRLEESIRARRIGDGEPSFSACEDLVRELARVGDFDLFNGFHCKACEFSISSRNIKRYGRKGVSFGELSRHYKEFGSRLDDTHELREWSTRMISLPPEQELCLALSEPGMETAMQIFDLLFPADGVEDSDGDSVGIDVRLAVPMVDFVVPGTDSAEAYETLEGLDDIDLLSAFDLMSTETFGNTCSFSFGPTGI</sequence>
<reference evidence="3 4" key="1">
    <citation type="submission" date="2017-03" db="EMBL/GenBank/DDBJ databases">
        <title>Genomes of endolithic fungi from Antarctica.</title>
        <authorList>
            <person name="Coleine C."/>
            <person name="Masonjones S."/>
            <person name="Stajich J.E."/>
        </authorList>
    </citation>
    <scope>NUCLEOTIDE SEQUENCE [LARGE SCALE GENOMIC DNA]</scope>
    <source>
        <strain evidence="3 4">CCFEE 5187</strain>
    </source>
</reference>
<dbReference type="STRING" id="331657.A0A4U0WNC4"/>
<evidence type="ECO:0000313" key="4">
    <source>
        <dbReference type="Proteomes" id="UP000308768"/>
    </source>
</evidence>
<dbReference type="Proteomes" id="UP000308768">
    <property type="component" value="Unassembled WGS sequence"/>
</dbReference>
<dbReference type="PROSITE" id="PS50181">
    <property type="entry name" value="FBOX"/>
    <property type="match status" value="1"/>
</dbReference>
<feature type="region of interest" description="Disordered" evidence="1">
    <location>
        <begin position="90"/>
        <end position="127"/>
    </location>
</feature>
<evidence type="ECO:0000256" key="1">
    <source>
        <dbReference type="SAM" id="MobiDB-lite"/>
    </source>
</evidence>
<feature type="compositionally biased region" description="Basic residues" evidence="1">
    <location>
        <begin position="114"/>
        <end position="127"/>
    </location>
</feature>
<organism evidence="3 4">
    <name type="scientific">Cryomyces minteri</name>
    <dbReference type="NCBI Taxonomy" id="331657"/>
    <lineage>
        <taxon>Eukaryota</taxon>
        <taxon>Fungi</taxon>
        <taxon>Dikarya</taxon>
        <taxon>Ascomycota</taxon>
        <taxon>Pezizomycotina</taxon>
        <taxon>Dothideomycetes</taxon>
        <taxon>Dothideomycetes incertae sedis</taxon>
        <taxon>Cryomyces</taxon>
    </lineage>
</organism>
<feature type="domain" description="F-box" evidence="2">
    <location>
        <begin position="129"/>
        <end position="175"/>
    </location>
</feature>
<evidence type="ECO:0000259" key="2">
    <source>
        <dbReference type="PROSITE" id="PS50181"/>
    </source>
</evidence>
<name>A0A4U0WNC4_9PEZI</name>
<keyword evidence="4" id="KW-1185">Reference proteome</keyword>
<dbReference type="OrthoDB" id="2322499at2759"/>
<dbReference type="EMBL" id="NAJN01001220">
    <property type="protein sequence ID" value="TKA64772.1"/>
    <property type="molecule type" value="Genomic_DNA"/>
</dbReference>
<evidence type="ECO:0000313" key="3">
    <source>
        <dbReference type="EMBL" id="TKA64772.1"/>
    </source>
</evidence>